<feature type="compositionally biased region" description="Polar residues" evidence="1">
    <location>
        <begin position="1"/>
        <end position="11"/>
    </location>
</feature>
<feature type="transmembrane region" description="Helical" evidence="2">
    <location>
        <begin position="282"/>
        <end position="301"/>
    </location>
</feature>
<feature type="transmembrane region" description="Helical" evidence="2">
    <location>
        <begin position="134"/>
        <end position="157"/>
    </location>
</feature>
<feature type="region of interest" description="Disordered" evidence="1">
    <location>
        <begin position="78"/>
        <end position="101"/>
    </location>
</feature>
<dbReference type="InterPro" id="IPR036890">
    <property type="entry name" value="HATPase_C_sf"/>
</dbReference>
<gene>
    <name evidence="3" type="ORF">HJC23_000707</name>
</gene>
<keyword evidence="2" id="KW-0472">Membrane</keyword>
<dbReference type="Proteomes" id="UP001516023">
    <property type="component" value="Unassembled WGS sequence"/>
</dbReference>
<feature type="transmembrane region" description="Helical" evidence="2">
    <location>
        <begin position="307"/>
        <end position="326"/>
    </location>
</feature>
<evidence type="ECO:0000313" key="3">
    <source>
        <dbReference type="EMBL" id="KAL3796954.1"/>
    </source>
</evidence>
<feature type="region of interest" description="Disordered" evidence="1">
    <location>
        <begin position="1"/>
        <end position="41"/>
    </location>
</feature>
<keyword evidence="2" id="KW-0812">Transmembrane</keyword>
<name>A0ABD3QAF5_9STRA</name>
<comment type="caution">
    <text evidence="3">The sequence shown here is derived from an EMBL/GenBank/DDBJ whole genome shotgun (WGS) entry which is preliminary data.</text>
</comment>
<accession>A0ABD3QAF5</accession>
<dbReference type="SUPFAM" id="SSF55874">
    <property type="entry name" value="ATPase domain of HSP90 chaperone/DNA topoisomerase II/histidine kinase"/>
    <property type="match status" value="1"/>
</dbReference>
<feature type="compositionally biased region" description="Low complexity" evidence="1">
    <location>
        <begin position="13"/>
        <end position="30"/>
    </location>
</feature>
<dbReference type="EMBL" id="JABMIG020000058">
    <property type="protein sequence ID" value="KAL3796954.1"/>
    <property type="molecule type" value="Genomic_DNA"/>
</dbReference>
<keyword evidence="2" id="KW-1133">Transmembrane helix</keyword>
<feature type="transmembrane region" description="Helical" evidence="2">
    <location>
        <begin position="357"/>
        <end position="375"/>
    </location>
</feature>
<evidence type="ECO:0000256" key="1">
    <source>
        <dbReference type="SAM" id="MobiDB-lite"/>
    </source>
</evidence>
<dbReference type="Gene3D" id="3.30.565.10">
    <property type="entry name" value="Histidine kinase-like ATPase, C-terminal domain"/>
    <property type="match status" value="1"/>
</dbReference>
<feature type="transmembrane region" description="Helical" evidence="2">
    <location>
        <begin position="177"/>
        <end position="196"/>
    </location>
</feature>
<evidence type="ECO:0000256" key="2">
    <source>
        <dbReference type="SAM" id="Phobius"/>
    </source>
</evidence>
<reference evidence="3 4" key="1">
    <citation type="journal article" date="2020" name="G3 (Bethesda)">
        <title>Improved Reference Genome for Cyclotella cryptica CCMP332, a Model for Cell Wall Morphogenesis, Salinity Adaptation, and Lipid Production in Diatoms (Bacillariophyta).</title>
        <authorList>
            <person name="Roberts W.R."/>
            <person name="Downey K.M."/>
            <person name="Ruck E.C."/>
            <person name="Traller J.C."/>
            <person name="Alverson A.J."/>
        </authorList>
    </citation>
    <scope>NUCLEOTIDE SEQUENCE [LARGE SCALE GENOMIC DNA]</scope>
    <source>
        <strain evidence="3 4">CCMP332</strain>
    </source>
</reference>
<keyword evidence="4" id="KW-1185">Reference proteome</keyword>
<sequence>MKRSMTETASELSAHASGMSRSSSGSSSISQDDDMIKLGEEDLDSVQEIDSEETSFDQLAFEIDDEVIASAIASKNGTTETDVGTRRHSQRRLSRDNGNANLTKHKRKDFPSIITKDTTHVLCVEKEIANVDEVLYRVCPCVFAIWLSLIAISYWLAPKESIAWLEGTERNAALLELSVLSTAVTIRHGPIFFEMYGGTGGRSRMSGVLAGGITVQFVAVFTMIWMVSFPVPVMIDPVFQSRVHLLRWCEWTPLAGFMTLIVFSIDAPNVKNADLSQRWRERFLVAALESVSTMCGLIFPFCHNRMVWYAIMTISFVTYSSILWSYSQRAINFTGITKGKSAEEVEMYDRSRLSLRLHWLCCVTWSSITVMYFVASASHLVVPQTYTLLHDRAFTIIEECFMDCVAKILYMSIIIEAHNSAFDEAKRATRRLNELKNTIRSVWENSSDTIAISVQTKSGGLISMVSPSFFRDALVQQENIEEISAIVLDFDRSSIKNRIDSFTNVVSRVEIGDIPRVAMRLIRKADFAGLDLHSSFASTLFDTAARLDIAEPHVMASRVLVFTDMLSRAWHTESENSVFEHDVVSPDGKEESQTYFEVKVSKSDENSIVVVIRDISERYRRFEAEKRYVYETTARQKDAEANRFTKHEIKNGLLGAIELCGIVRERMSDHYSELQRNKINLIAADSVTLKQSLAATVESISELDRALHEVLDIILAETMSNDVIHELYKPKLGRVDITHILTHMRGFSGSSEQFSLVVSPSPLPILLTDQGLFKYIHGNAIRNALKYGKPGGKITTLASYADNTGMFEMQIINLPGPGHHKLVELGSRASELVFCHGVRLHKDSGIGKRSFSAGDGAWIMHKCATILGGTVDINFEPERTVFSFRAPMRPSDTLQEDKTFVIQSGVWAIGIDDSKIQRKLLRRFFINAGVHEHHQIILGRNAEEISNFVQFVVDFVKSHPSDLFFIIADENLDIGGDFSASHYETVSGSKCIQMIRYALKPEEERRVLALVRSANDSLRDIDLYSSRAHGYMPKVALCAMNVKEMISPLWTKRFPDEQAQSVEMHDNETEDGKHCRRPSIENLRDQTLISSVELLAAMEEIDVICVLGREKLEDRWQVLWDKLHQLRGDLLSANTDGKFTDSIHLIEEMKSVRTPSDIISRWLKVRTKVASLVS</sequence>
<protein>
    <submittedName>
        <fullName evidence="3">Uncharacterized protein</fullName>
    </submittedName>
</protein>
<evidence type="ECO:0000313" key="4">
    <source>
        <dbReference type="Proteomes" id="UP001516023"/>
    </source>
</evidence>
<feature type="transmembrane region" description="Helical" evidence="2">
    <location>
        <begin position="251"/>
        <end position="270"/>
    </location>
</feature>
<proteinExistence type="predicted"/>
<dbReference type="AlphaFoldDB" id="A0ABD3QAF5"/>
<feature type="transmembrane region" description="Helical" evidence="2">
    <location>
        <begin position="208"/>
        <end position="231"/>
    </location>
</feature>
<organism evidence="3 4">
    <name type="scientific">Cyclotella cryptica</name>
    <dbReference type="NCBI Taxonomy" id="29204"/>
    <lineage>
        <taxon>Eukaryota</taxon>
        <taxon>Sar</taxon>
        <taxon>Stramenopiles</taxon>
        <taxon>Ochrophyta</taxon>
        <taxon>Bacillariophyta</taxon>
        <taxon>Coscinodiscophyceae</taxon>
        <taxon>Thalassiosirophycidae</taxon>
        <taxon>Stephanodiscales</taxon>
        <taxon>Stephanodiscaceae</taxon>
        <taxon>Cyclotella</taxon>
    </lineage>
</organism>